<dbReference type="HOGENOM" id="CLU_1809352_0_0_1"/>
<reference evidence="3" key="1">
    <citation type="submission" date="2013-06" db="EMBL/GenBank/DDBJ databases">
        <authorList>
            <person name="Zhao Q."/>
        </authorList>
    </citation>
    <scope>NUCLEOTIDE SEQUENCE</scope>
    <source>
        <strain evidence="3">cv. W1943</strain>
    </source>
</reference>
<reference evidence="2" key="2">
    <citation type="submission" date="2015-06" db="UniProtKB">
        <authorList>
            <consortium name="EnsemblPlants"/>
        </authorList>
    </citation>
    <scope>IDENTIFICATION</scope>
</reference>
<sequence length="143" mass="14397">MAAPYVGGTGSRNTCCHWATGCCCLQGEASSASAVWPVAGVIRVGGGVVGPVAVAGIGSVVLWPASAVVVLWPASAVWPVAGVVGVIRVDGVIVGGGGGENERERKGDETAGARSRLARSRLAKDGGQRWRARLNPLVALPLS</sequence>
<dbReference type="Gramene" id="ORUFI01G03010.1">
    <property type="protein sequence ID" value="ORUFI01G03010.1"/>
    <property type="gene ID" value="ORUFI01G03010"/>
</dbReference>
<protein>
    <submittedName>
        <fullName evidence="2">Uncharacterized protein</fullName>
    </submittedName>
</protein>
<dbReference type="EnsemblPlants" id="ORUFI01G03010.1">
    <property type="protein sequence ID" value="ORUFI01G03010.1"/>
    <property type="gene ID" value="ORUFI01G03010"/>
</dbReference>
<keyword evidence="3" id="KW-1185">Reference proteome</keyword>
<organism evidence="2 3">
    <name type="scientific">Oryza rufipogon</name>
    <name type="common">Brownbeard rice</name>
    <name type="synonym">Asian wild rice</name>
    <dbReference type="NCBI Taxonomy" id="4529"/>
    <lineage>
        <taxon>Eukaryota</taxon>
        <taxon>Viridiplantae</taxon>
        <taxon>Streptophyta</taxon>
        <taxon>Embryophyta</taxon>
        <taxon>Tracheophyta</taxon>
        <taxon>Spermatophyta</taxon>
        <taxon>Magnoliopsida</taxon>
        <taxon>Liliopsida</taxon>
        <taxon>Poales</taxon>
        <taxon>Poaceae</taxon>
        <taxon>BOP clade</taxon>
        <taxon>Oryzoideae</taxon>
        <taxon>Oryzeae</taxon>
        <taxon>Oryzinae</taxon>
        <taxon>Oryza</taxon>
    </lineage>
</organism>
<evidence type="ECO:0000313" key="2">
    <source>
        <dbReference type="EnsemblPlants" id="ORUFI01G03010.1"/>
    </source>
</evidence>
<evidence type="ECO:0000256" key="1">
    <source>
        <dbReference type="SAM" id="MobiDB-lite"/>
    </source>
</evidence>
<dbReference type="STRING" id="4529.A0A0E0MRA1"/>
<accession>A0A0E0MRA1</accession>
<proteinExistence type="predicted"/>
<feature type="compositionally biased region" description="Basic and acidic residues" evidence="1">
    <location>
        <begin position="100"/>
        <end position="111"/>
    </location>
</feature>
<dbReference type="AlphaFoldDB" id="A0A0E0MRA1"/>
<feature type="region of interest" description="Disordered" evidence="1">
    <location>
        <begin position="95"/>
        <end position="118"/>
    </location>
</feature>
<name>A0A0E0MRA1_ORYRU</name>
<dbReference type="Proteomes" id="UP000008022">
    <property type="component" value="Unassembled WGS sequence"/>
</dbReference>
<evidence type="ECO:0000313" key="3">
    <source>
        <dbReference type="Proteomes" id="UP000008022"/>
    </source>
</evidence>